<evidence type="ECO:0000313" key="2">
    <source>
        <dbReference type="Proteomes" id="UP000176431"/>
    </source>
</evidence>
<dbReference type="EMBL" id="MEYK01000036">
    <property type="protein sequence ID" value="OGD24695.1"/>
    <property type="molecule type" value="Genomic_DNA"/>
</dbReference>
<reference evidence="1 2" key="1">
    <citation type="journal article" date="2016" name="Nat. Commun.">
        <title>Thousands of microbial genomes shed light on interconnected biogeochemical processes in an aquifer system.</title>
        <authorList>
            <person name="Anantharaman K."/>
            <person name="Brown C.T."/>
            <person name="Hug L.A."/>
            <person name="Sharon I."/>
            <person name="Castelle C.J."/>
            <person name="Probst A.J."/>
            <person name="Thomas B.C."/>
            <person name="Singh A."/>
            <person name="Wilkins M.J."/>
            <person name="Karaoz U."/>
            <person name="Brodie E.L."/>
            <person name="Williams K.H."/>
            <person name="Hubbard S.S."/>
            <person name="Banfield J.F."/>
        </authorList>
    </citation>
    <scope>NUCLEOTIDE SEQUENCE [LARGE SCALE GENOMIC DNA]</scope>
</reference>
<name>A0A1F5B253_9BACT</name>
<comment type="caution">
    <text evidence="1">The sequence shown here is derived from an EMBL/GenBank/DDBJ whole genome shotgun (WGS) entry which is preliminary data.</text>
</comment>
<proteinExistence type="predicted"/>
<evidence type="ECO:0000313" key="1">
    <source>
        <dbReference type="EMBL" id="OGD24695.1"/>
    </source>
</evidence>
<gene>
    <name evidence="1" type="ORF">A2819_03090</name>
</gene>
<protein>
    <submittedName>
        <fullName evidence="1">Uncharacterized protein</fullName>
    </submittedName>
</protein>
<dbReference type="AlphaFoldDB" id="A0A1F5B253"/>
<sequence length="157" mass="17708">MASRVLFLKFIKNAVLLLIIILTFIPIKNVSARYSFRYNQPSFVSQYGLYSKYLNTLKPYEKGFDESLKTGVTINTLAKTLLKPNLTFNDLENLFKITFTANPVCFAQGGVYTFPPGRSFPASLCWDTPNYCQSCACRCGYIGYIWDPVTTICGCAQ</sequence>
<organism evidence="1 2">
    <name type="scientific">Candidatus Azambacteria bacterium RIFCSPHIGHO2_01_FULL_40_24</name>
    <dbReference type="NCBI Taxonomy" id="1797301"/>
    <lineage>
        <taxon>Bacteria</taxon>
        <taxon>Candidatus Azamiibacteriota</taxon>
    </lineage>
</organism>
<dbReference type="Proteomes" id="UP000176431">
    <property type="component" value="Unassembled WGS sequence"/>
</dbReference>
<accession>A0A1F5B253</accession>